<dbReference type="Pfam" id="PF11518">
    <property type="entry name" value="DUF3221"/>
    <property type="match status" value="1"/>
</dbReference>
<evidence type="ECO:0000256" key="1">
    <source>
        <dbReference type="SAM" id="MobiDB-lite"/>
    </source>
</evidence>
<dbReference type="EMBL" id="VLKI01000030">
    <property type="protein sequence ID" value="TWH78320.1"/>
    <property type="molecule type" value="Genomic_DNA"/>
</dbReference>
<evidence type="ECO:0000313" key="3">
    <source>
        <dbReference type="Proteomes" id="UP000318667"/>
    </source>
</evidence>
<name>A0A562J574_9BACI</name>
<dbReference type="AlphaFoldDB" id="A0A562J574"/>
<comment type="caution">
    <text evidence="2">The sequence shown here is derived from an EMBL/GenBank/DDBJ whole genome shotgun (WGS) entry which is preliminary data.</text>
</comment>
<keyword evidence="3" id="KW-1185">Reference proteome</keyword>
<organism evidence="2 3">
    <name type="scientific">Cytobacillus oceanisediminis</name>
    <dbReference type="NCBI Taxonomy" id="665099"/>
    <lineage>
        <taxon>Bacteria</taxon>
        <taxon>Bacillati</taxon>
        <taxon>Bacillota</taxon>
        <taxon>Bacilli</taxon>
        <taxon>Bacillales</taxon>
        <taxon>Bacillaceae</taxon>
        <taxon>Cytobacillus</taxon>
    </lineage>
</organism>
<gene>
    <name evidence="2" type="ORF">IQ19_05307</name>
</gene>
<dbReference type="GeneID" id="65406372"/>
<accession>A0A562J574</accession>
<protein>
    <submittedName>
        <fullName evidence="2">Uncharacterized protein DUF3221</fullName>
    </submittedName>
</protein>
<reference evidence="2 3" key="1">
    <citation type="journal article" date="2015" name="Stand. Genomic Sci.">
        <title>Genomic Encyclopedia of Bacterial and Archaeal Type Strains, Phase III: the genomes of soil and plant-associated and newly described type strains.</title>
        <authorList>
            <person name="Whitman W.B."/>
            <person name="Woyke T."/>
            <person name="Klenk H.P."/>
            <person name="Zhou Y."/>
            <person name="Lilburn T.G."/>
            <person name="Beck B.J."/>
            <person name="De Vos P."/>
            <person name="Vandamme P."/>
            <person name="Eisen J.A."/>
            <person name="Garrity G."/>
            <person name="Hugenholtz P."/>
            <person name="Kyrpides N.C."/>
        </authorList>
    </citation>
    <scope>NUCLEOTIDE SEQUENCE [LARGE SCALE GENOMIC DNA]</scope>
    <source>
        <strain evidence="2 3">CGMCC 1.10115</strain>
    </source>
</reference>
<dbReference type="InterPro" id="IPR021598">
    <property type="entry name" value="DUF3221"/>
</dbReference>
<feature type="region of interest" description="Disordered" evidence="1">
    <location>
        <begin position="26"/>
        <end position="47"/>
    </location>
</feature>
<evidence type="ECO:0000313" key="2">
    <source>
        <dbReference type="EMBL" id="TWH78320.1"/>
    </source>
</evidence>
<dbReference type="Proteomes" id="UP000318667">
    <property type="component" value="Unassembled WGS sequence"/>
</dbReference>
<dbReference type="OrthoDB" id="2603210at2"/>
<proteinExistence type="predicted"/>
<dbReference type="RefSeq" id="WP_144546405.1">
    <property type="nucleotide sequence ID" value="NZ_CBCSDC010000048.1"/>
</dbReference>
<sequence>MGYYQVLAVLLGIGMILSACGTGNKVQNPSTANPHEQTKSVPKNNSGWETIETISGRNIIAKLEPAKETLERDKVIEQIKESREFKEGLYGTPTDDLAEELAVQQSEGEIALPLLYKIYGGNDGVNKAGVVFFENKTRGADQSGLWIGIKEPDNRLKQFVDALQAKVDAGKVKAENIYIYYTPHTTAENNQKMSEVNKAAAKFRDQHETPERISYGISVDTISGEVNIDHNFLTEEQKASLIEQFAGDKINFIQTGRLAPIGGESDTIYPENKFTNKYSKDGSYVMELTNSSMLVVASVPADFGKTGGDPDFFSAIYFQFPDASKKLKVGQRVIVEASGPIMESYPGQGTALYVEVLPEYKPEGADLSESQVIEKALNTIKDQQGVVAVRDLSFDGGLDEWSISLKRNENNFEVNVKDRLDE</sequence>